<protein>
    <submittedName>
        <fullName evidence="1">Uncharacterized protein</fullName>
    </submittedName>
</protein>
<proteinExistence type="predicted"/>
<dbReference type="EMBL" id="CAXLJM020000027">
    <property type="protein sequence ID" value="CAL8095286.1"/>
    <property type="molecule type" value="Genomic_DNA"/>
</dbReference>
<evidence type="ECO:0000313" key="2">
    <source>
        <dbReference type="Proteomes" id="UP001642540"/>
    </source>
</evidence>
<organism evidence="1 2">
    <name type="scientific">Orchesella dallaii</name>
    <dbReference type="NCBI Taxonomy" id="48710"/>
    <lineage>
        <taxon>Eukaryota</taxon>
        <taxon>Metazoa</taxon>
        <taxon>Ecdysozoa</taxon>
        <taxon>Arthropoda</taxon>
        <taxon>Hexapoda</taxon>
        <taxon>Collembola</taxon>
        <taxon>Entomobryomorpha</taxon>
        <taxon>Entomobryoidea</taxon>
        <taxon>Orchesellidae</taxon>
        <taxon>Orchesellinae</taxon>
        <taxon>Orchesella</taxon>
    </lineage>
</organism>
<keyword evidence="2" id="KW-1185">Reference proteome</keyword>
<dbReference type="Proteomes" id="UP001642540">
    <property type="component" value="Unassembled WGS sequence"/>
</dbReference>
<gene>
    <name evidence="1" type="ORF">ODALV1_LOCUS9031</name>
</gene>
<accession>A0ABP1QBW8</accession>
<dbReference type="SUPFAM" id="SSF52047">
    <property type="entry name" value="RNI-like"/>
    <property type="match status" value="1"/>
</dbReference>
<name>A0ABP1QBW8_9HEXA</name>
<reference evidence="1 2" key="1">
    <citation type="submission" date="2024-08" db="EMBL/GenBank/DDBJ databases">
        <authorList>
            <person name="Cucini C."/>
            <person name="Frati F."/>
        </authorList>
    </citation>
    <scope>NUCLEOTIDE SEQUENCE [LARGE SCALE GENOMIC DNA]</scope>
</reference>
<comment type="caution">
    <text evidence="1">The sequence shown here is derived from an EMBL/GenBank/DDBJ whole genome shotgun (WGS) entry which is preliminary data.</text>
</comment>
<sequence length="518" mass="59980">MQVCHNWHHIMKYEVGLCRFIGNGAVYNFPGCRSVVWHPIHAMERNGIDKCVFGEVDATSEDDVQGFLEPELVKELYFYGKIDIVTFKLIMDPVRWLTTLKLHLAVFLSLSFKSYDFSRASLRHLKIFYTHSIYNLSFPFNESNSTGKSLVHSGLLKFLQSCYFHRIKIFEFSGPYFVDKTPSLIDAIRLFVLKHEKSLHELVITFPYEWNVQPLKRKDAFGESNKTGNVTDNNSTEKRKPMEWGKVQLSRLVITCPNSVVPPMIIRDDNPEPGQMTSSSWTERILNCLWQSLVKNQFYLNKLQYQNKYEDWTFPRALFSNNARSLKSIVLYVNSEKNVDCNALACCENLRELNLEGNFFYSESNSQKPPNVISKLINLHHLPSSIERVSFSKLLVTSSDLEAFSCDFQKFSNISSIQLYQITRNLPEFGLTPLIVQNLLDQNSISVSFWQAFNTSTFQRAIENLYTVIDRDVMTLMKVLELCDTADGVYENLQFTTLNDCHIQVIRKKERDGIRNNS</sequence>
<evidence type="ECO:0000313" key="1">
    <source>
        <dbReference type="EMBL" id="CAL8095286.1"/>
    </source>
</evidence>